<dbReference type="CDD" id="cd00054">
    <property type="entry name" value="EGF_CA"/>
    <property type="match status" value="1"/>
</dbReference>
<dbReference type="PROSITE" id="PS50923">
    <property type="entry name" value="SUSHI"/>
    <property type="match status" value="1"/>
</dbReference>
<evidence type="ECO:0000256" key="22">
    <source>
        <dbReference type="PROSITE-ProRule" id="PRU00076"/>
    </source>
</evidence>
<evidence type="ECO:0000256" key="6">
    <source>
        <dbReference type="ARBA" id="ARBA00022659"/>
    </source>
</evidence>
<dbReference type="GO" id="GO:0001501">
    <property type="term" value="P:skeletal system development"/>
    <property type="evidence" value="ECO:0007669"/>
    <property type="project" value="TreeGrafter"/>
</dbReference>
<evidence type="ECO:0000256" key="10">
    <source>
        <dbReference type="ARBA" id="ARBA00022837"/>
    </source>
</evidence>
<keyword evidence="11" id="KW-0654">Proteoglycan</keyword>
<dbReference type="SUPFAM" id="SSF57535">
    <property type="entry name" value="Complement control module/SCR domain"/>
    <property type="match status" value="1"/>
</dbReference>
<dbReference type="InterPro" id="IPR016186">
    <property type="entry name" value="C-type_lectin-like/link_sf"/>
</dbReference>
<dbReference type="InterPro" id="IPR013106">
    <property type="entry name" value="Ig_V-set"/>
</dbReference>
<keyword evidence="4" id="KW-0272">Extracellular matrix</keyword>
<dbReference type="InterPro" id="IPR001881">
    <property type="entry name" value="EGF-like_Ca-bd_dom"/>
</dbReference>
<dbReference type="InterPro" id="IPR000538">
    <property type="entry name" value="Link_dom"/>
</dbReference>
<reference evidence="31" key="1">
    <citation type="submission" date="2021-06" db="EMBL/GenBank/DDBJ databases">
        <authorList>
            <consortium name="Wellcome Sanger Institute Data Sharing"/>
        </authorList>
    </citation>
    <scope>NUCLEOTIDE SEQUENCE [LARGE SCALE GENOMIC DNA]</scope>
</reference>
<keyword evidence="10" id="KW-0106">Calcium</keyword>
<dbReference type="PANTHER" id="PTHR22804:SF6">
    <property type="entry name" value="VERSICAN CORE PROTEIN"/>
    <property type="match status" value="1"/>
</dbReference>
<dbReference type="GO" id="GO:0072534">
    <property type="term" value="C:perineuronal net"/>
    <property type="evidence" value="ECO:0007669"/>
    <property type="project" value="TreeGrafter"/>
</dbReference>
<dbReference type="Ensembl" id="ENSECRT00000010636.1">
    <property type="protein sequence ID" value="ENSECRP00000010461.1"/>
    <property type="gene ID" value="ENSECRG00000006901.1"/>
</dbReference>
<reference evidence="31" key="3">
    <citation type="submission" date="2025-09" db="UniProtKB">
        <authorList>
            <consortium name="Ensembl"/>
        </authorList>
    </citation>
    <scope>IDENTIFICATION</scope>
</reference>
<dbReference type="Gene3D" id="2.10.70.10">
    <property type="entry name" value="Complement Module, domain 1"/>
    <property type="match status" value="1"/>
</dbReference>
<evidence type="ECO:0000259" key="26">
    <source>
        <dbReference type="PROSITE" id="PS50026"/>
    </source>
</evidence>
<accession>A0A8C4S7H7</accession>
<feature type="domain" description="Sushi" evidence="29">
    <location>
        <begin position="781"/>
        <end position="842"/>
    </location>
</feature>
<dbReference type="PROSITE" id="PS50026">
    <property type="entry name" value="EGF_3"/>
    <property type="match status" value="1"/>
</dbReference>
<dbReference type="PROSITE" id="PS01187">
    <property type="entry name" value="EGF_CA"/>
    <property type="match status" value="1"/>
</dbReference>
<dbReference type="InterPro" id="IPR000742">
    <property type="entry name" value="EGF"/>
</dbReference>
<keyword evidence="12 22" id="KW-1015">Disulfide bond</keyword>
<dbReference type="GO" id="GO:0005540">
    <property type="term" value="F:hyaluronic acid binding"/>
    <property type="evidence" value="ECO:0007669"/>
    <property type="project" value="UniProtKB-KW"/>
</dbReference>
<dbReference type="GO" id="GO:0005509">
    <property type="term" value="F:calcium ion binding"/>
    <property type="evidence" value="ECO:0007669"/>
    <property type="project" value="InterPro"/>
</dbReference>
<evidence type="ECO:0000256" key="17">
    <source>
        <dbReference type="ARBA" id="ARBA00043896"/>
    </source>
</evidence>
<evidence type="ECO:0000256" key="12">
    <source>
        <dbReference type="ARBA" id="ARBA00023157"/>
    </source>
</evidence>
<feature type="disulfide bond" evidence="24">
    <location>
        <begin position="285"/>
        <end position="306"/>
    </location>
</feature>
<feature type="disulfide bond" evidence="23">
    <location>
        <begin position="813"/>
        <end position="840"/>
    </location>
</feature>
<dbReference type="Pfam" id="PF00193">
    <property type="entry name" value="Xlink"/>
    <property type="match status" value="2"/>
</dbReference>
<dbReference type="InterPro" id="IPR007110">
    <property type="entry name" value="Ig-like_dom"/>
</dbReference>
<feature type="region of interest" description="Disordered" evidence="25">
    <location>
        <begin position="496"/>
        <end position="517"/>
    </location>
</feature>
<dbReference type="FunFam" id="2.10.70.10:FF:000003">
    <property type="entry name" value="Versican core protein"/>
    <property type="match status" value="1"/>
</dbReference>
<feature type="compositionally biased region" description="Polar residues" evidence="25">
    <location>
        <begin position="504"/>
        <end position="515"/>
    </location>
</feature>
<evidence type="ECO:0000259" key="29">
    <source>
        <dbReference type="PROSITE" id="PS50923"/>
    </source>
</evidence>
<keyword evidence="5 22" id="KW-0245">EGF-like domain</keyword>
<keyword evidence="6 23" id="KW-0768">Sushi</keyword>
<keyword evidence="16" id="KW-0393">Immunoglobulin domain</keyword>
<comment type="function">
    <text evidence="17">May play a role in intercellular signaling and in connecting cells with the extracellular matrix. May take part in the regulation of cell motility, growth and differentiation. Binds hyaluronic acid.</text>
</comment>
<evidence type="ECO:0000256" key="4">
    <source>
        <dbReference type="ARBA" id="ARBA00022530"/>
    </source>
</evidence>
<dbReference type="Pfam" id="PF00084">
    <property type="entry name" value="Sushi"/>
    <property type="match status" value="1"/>
</dbReference>
<comment type="subcellular location">
    <subcellularLocation>
        <location evidence="1">Cell projection</location>
        <location evidence="1">Cilium</location>
        <location evidence="1">Photoreceptor outer segment</location>
    </subcellularLocation>
    <subcellularLocation>
        <location evidence="2">Secreted</location>
        <location evidence="2">Extracellular space</location>
        <location evidence="2">Extracellular matrix</location>
        <location evidence="2">Interphotoreceptor matrix</location>
    </subcellularLocation>
</comment>
<keyword evidence="32" id="KW-1185">Reference proteome</keyword>
<dbReference type="PANTHER" id="PTHR22804">
    <property type="entry name" value="AGGRECAN/VERSICAN PROTEOGLYCAN"/>
    <property type="match status" value="1"/>
</dbReference>
<dbReference type="AlphaFoldDB" id="A0A8C4S7H7"/>
<dbReference type="Pfam" id="PF00008">
    <property type="entry name" value="EGF"/>
    <property type="match status" value="1"/>
</dbReference>
<evidence type="ECO:0000256" key="1">
    <source>
        <dbReference type="ARBA" id="ARBA00004504"/>
    </source>
</evidence>
<dbReference type="InterPro" id="IPR035976">
    <property type="entry name" value="Sushi/SCR/CCP_sf"/>
</dbReference>
<dbReference type="Gene3D" id="2.60.40.10">
    <property type="entry name" value="Immunoglobulins"/>
    <property type="match status" value="1"/>
</dbReference>
<keyword evidence="9" id="KW-0677">Repeat</keyword>
<dbReference type="PROSITE" id="PS01241">
    <property type="entry name" value="LINK_1"/>
    <property type="match status" value="1"/>
</dbReference>
<name>A0A8C4S7H7_ERPCA</name>
<feature type="region of interest" description="Disordered" evidence="25">
    <location>
        <begin position="376"/>
        <end position="403"/>
    </location>
</feature>
<dbReference type="InterPro" id="IPR001304">
    <property type="entry name" value="C-type_lectin-like"/>
</dbReference>
<organism evidence="31 32">
    <name type="scientific">Erpetoichthys calabaricus</name>
    <name type="common">Rope fish</name>
    <name type="synonym">Calamoichthys calabaricus</name>
    <dbReference type="NCBI Taxonomy" id="27687"/>
    <lineage>
        <taxon>Eukaryota</taxon>
        <taxon>Metazoa</taxon>
        <taxon>Chordata</taxon>
        <taxon>Craniata</taxon>
        <taxon>Vertebrata</taxon>
        <taxon>Euteleostomi</taxon>
        <taxon>Actinopterygii</taxon>
        <taxon>Polypteriformes</taxon>
        <taxon>Polypteridae</taxon>
        <taxon>Erpetoichthys</taxon>
    </lineage>
</organism>
<evidence type="ECO:0000256" key="20">
    <source>
        <dbReference type="ARBA" id="ARBA00044263"/>
    </source>
</evidence>
<evidence type="ECO:0000256" key="18">
    <source>
        <dbReference type="ARBA" id="ARBA00044099"/>
    </source>
</evidence>
<dbReference type="InterPro" id="IPR018097">
    <property type="entry name" value="EGF_Ca-bd_CS"/>
</dbReference>
<dbReference type="PROSITE" id="PS50041">
    <property type="entry name" value="C_TYPE_LECTIN_2"/>
    <property type="match status" value="1"/>
</dbReference>
<dbReference type="Pfam" id="PF07686">
    <property type="entry name" value="V-set"/>
    <property type="match status" value="1"/>
</dbReference>
<feature type="domain" description="C-type lectin" evidence="27">
    <location>
        <begin position="670"/>
        <end position="784"/>
    </location>
</feature>
<gene>
    <name evidence="31" type="primary">vcana</name>
</gene>
<dbReference type="InterPro" id="IPR013783">
    <property type="entry name" value="Ig-like_fold"/>
</dbReference>
<dbReference type="SMART" id="SM00406">
    <property type="entry name" value="IGv"/>
    <property type="match status" value="1"/>
</dbReference>
<dbReference type="Pfam" id="PF00059">
    <property type="entry name" value="Lectin_C"/>
    <property type="match status" value="1"/>
</dbReference>
<keyword evidence="8" id="KW-0430">Lectin</keyword>
<evidence type="ECO:0000259" key="28">
    <source>
        <dbReference type="PROSITE" id="PS50835"/>
    </source>
</evidence>
<keyword evidence="13" id="KW-0325">Glycoprotein</keyword>
<evidence type="ECO:0000313" key="32">
    <source>
        <dbReference type="Proteomes" id="UP000694620"/>
    </source>
</evidence>
<dbReference type="InterPro" id="IPR036179">
    <property type="entry name" value="Ig-like_dom_sf"/>
</dbReference>
<evidence type="ECO:0000256" key="23">
    <source>
        <dbReference type="PROSITE-ProRule" id="PRU00302"/>
    </source>
</evidence>
<dbReference type="InterPro" id="IPR016187">
    <property type="entry name" value="CTDL_fold"/>
</dbReference>
<feature type="domain" description="EGF-like" evidence="26">
    <location>
        <begin position="623"/>
        <end position="659"/>
    </location>
</feature>
<keyword evidence="7" id="KW-0732">Signal</keyword>
<dbReference type="FunFam" id="2.60.40.10:FF:000361">
    <property type="entry name" value="versican core protein-like"/>
    <property type="match status" value="1"/>
</dbReference>
<evidence type="ECO:0000256" key="11">
    <source>
        <dbReference type="ARBA" id="ARBA00022974"/>
    </source>
</evidence>
<reference evidence="31" key="2">
    <citation type="submission" date="2025-08" db="UniProtKB">
        <authorList>
            <consortium name="Ensembl"/>
        </authorList>
    </citation>
    <scope>IDENTIFICATION</scope>
</reference>
<evidence type="ECO:0000256" key="2">
    <source>
        <dbReference type="ARBA" id="ARBA00004593"/>
    </source>
</evidence>
<dbReference type="InterPro" id="IPR003599">
    <property type="entry name" value="Ig_sub"/>
</dbReference>
<dbReference type="GO" id="GO:0007417">
    <property type="term" value="P:central nervous system development"/>
    <property type="evidence" value="ECO:0007669"/>
    <property type="project" value="TreeGrafter"/>
</dbReference>
<dbReference type="SMART" id="SM00445">
    <property type="entry name" value="LINK"/>
    <property type="match status" value="2"/>
</dbReference>
<dbReference type="SUPFAM" id="SSF56436">
    <property type="entry name" value="C-type lectin-like"/>
    <property type="match status" value="3"/>
</dbReference>
<dbReference type="PROSITE" id="PS00022">
    <property type="entry name" value="EGF_1"/>
    <property type="match status" value="1"/>
</dbReference>
<dbReference type="FunFam" id="3.10.100.10:FF:000002">
    <property type="entry name" value="Hyaluronan proteoglycan link protein 1"/>
    <property type="match status" value="1"/>
</dbReference>
<feature type="disulfide bond" evidence="24">
    <location>
        <begin position="189"/>
        <end position="210"/>
    </location>
</feature>
<evidence type="ECO:0000256" key="14">
    <source>
        <dbReference type="ARBA" id="ARBA00023273"/>
    </source>
</evidence>
<dbReference type="InterPro" id="IPR000152">
    <property type="entry name" value="EGF-type_Asp/Asn_hydroxyl_site"/>
</dbReference>
<evidence type="ECO:0000256" key="24">
    <source>
        <dbReference type="PROSITE-ProRule" id="PRU00323"/>
    </source>
</evidence>
<dbReference type="PRINTS" id="PR01265">
    <property type="entry name" value="LINKMODULE"/>
</dbReference>
<dbReference type="SUPFAM" id="SSF48726">
    <property type="entry name" value="Immunoglobulin"/>
    <property type="match status" value="1"/>
</dbReference>
<proteinExistence type="predicted"/>
<dbReference type="SMART" id="SM00409">
    <property type="entry name" value="IG"/>
    <property type="match status" value="1"/>
</dbReference>
<dbReference type="PROSITE" id="PS50963">
    <property type="entry name" value="LINK_2"/>
    <property type="match status" value="2"/>
</dbReference>
<dbReference type="FunFam" id="2.10.25.10:FF:000006">
    <property type="entry name" value="Versican core protein-like isoform 1"/>
    <property type="match status" value="1"/>
</dbReference>
<dbReference type="SMART" id="SM00034">
    <property type="entry name" value="CLECT"/>
    <property type="match status" value="1"/>
</dbReference>
<dbReference type="GO" id="GO:0002052">
    <property type="term" value="P:positive regulation of neuroblast proliferation"/>
    <property type="evidence" value="ECO:0007669"/>
    <property type="project" value="TreeGrafter"/>
</dbReference>
<evidence type="ECO:0000256" key="15">
    <source>
        <dbReference type="ARBA" id="ARBA00023290"/>
    </source>
</evidence>
<dbReference type="FunFam" id="3.10.100.10:FF:000003">
    <property type="entry name" value="Versican core protein"/>
    <property type="match status" value="1"/>
</dbReference>
<evidence type="ECO:0000256" key="21">
    <source>
        <dbReference type="ARBA" id="ARBA00044266"/>
    </source>
</evidence>
<evidence type="ECO:0000313" key="31">
    <source>
        <dbReference type="Ensembl" id="ENSECRP00000010461.1"/>
    </source>
</evidence>
<dbReference type="InterPro" id="IPR050691">
    <property type="entry name" value="Hyaluronan_bind_Proteoglycan"/>
</dbReference>
<dbReference type="GO" id="GO:0045202">
    <property type="term" value="C:synapse"/>
    <property type="evidence" value="ECO:0007669"/>
    <property type="project" value="TreeGrafter"/>
</dbReference>
<feature type="disulfide bond" evidence="22">
    <location>
        <begin position="649"/>
        <end position="658"/>
    </location>
</feature>
<evidence type="ECO:0000256" key="8">
    <source>
        <dbReference type="ARBA" id="ARBA00022734"/>
    </source>
</evidence>
<dbReference type="Gene3D" id="2.10.25.10">
    <property type="entry name" value="Laminin"/>
    <property type="match status" value="1"/>
</dbReference>
<protein>
    <recommendedName>
        <fullName evidence="18">Versican core protein</fullName>
    </recommendedName>
    <alternativeName>
        <fullName evidence="19">Chondroitin sulfate proteoglycan core protein 2</fullName>
    </alternativeName>
    <alternativeName>
        <fullName evidence="20">Large fibroblast proteoglycan</fullName>
    </alternativeName>
    <alternativeName>
        <fullName evidence="21">PG-M</fullName>
    </alternativeName>
</protein>
<dbReference type="GO" id="GO:0001750">
    <property type="term" value="C:photoreceptor outer segment"/>
    <property type="evidence" value="ECO:0007669"/>
    <property type="project" value="UniProtKB-SubCell"/>
</dbReference>
<comment type="caution">
    <text evidence="22">Lacks conserved residue(s) required for the propagation of feature annotation.</text>
</comment>
<dbReference type="GO" id="GO:0030246">
    <property type="term" value="F:carbohydrate binding"/>
    <property type="evidence" value="ECO:0007669"/>
    <property type="project" value="UniProtKB-KW"/>
</dbReference>
<feature type="domain" description="Ig-like" evidence="28">
    <location>
        <begin position="36"/>
        <end position="137"/>
    </location>
</feature>
<feature type="domain" description="Link" evidence="30">
    <location>
        <begin position="143"/>
        <end position="238"/>
    </location>
</feature>
<evidence type="ECO:0000256" key="13">
    <source>
        <dbReference type="ARBA" id="ARBA00023180"/>
    </source>
</evidence>
<evidence type="ECO:0000256" key="19">
    <source>
        <dbReference type="ARBA" id="ARBA00044230"/>
    </source>
</evidence>
<evidence type="ECO:0000256" key="16">
    <source>
        <dbReference type="ARBA" id="ARBA00023319"/>
    </source>
</evidence>
<feature type="compositionally biased region" description="Polar residues" evidence="25">
    <location>
        <begin position="384"/>
        <end position="394"/>
    </location>
</feature>
<dbReference type="SMART" id="SM00179">
    <property type="entry name" value="EGF_CA"/>
    <property type="match status" value="1"/>
</dbReference>
<dbReference type="Gene3D" id="3.10.100.10">
    <property type="entry name" value="Mannose-Binding Protein A, subunit A"/>
    <property type="match status" value="3"/>
</dbReference>
<evidence type="ECO:0000256" key="3">
    <source>
        <dbReference type="ARBA" id="ARBA00022525"/>
    </source>
</evidence>
<sequence length="851" mass="94539">MFKTGYFLKQTLFFSSVAVVDVEKTPPVSGILSGRVVLPCFFSTVPTASPSPIPSTSGDHLRIKWTKLEKDKETTVLVAQNGVIKIGLGYKNRVSVPSHPEDIGDASLTVVKLRASDAGVYRCEVMYGIEDTQETISLDVSGVVFHYRPKTNRYTLTFEEAKKTCEDVGATIATSGQLRASYEDGFDQCDAGWIADQTVRYPITRPRLGCYGDKMGRPGIRTYGIRDPKETYDVYCFADKLHGEVFYIPFKVTLEEAKAECVKRQAMLANPGQLHAAWRSGLDQCDYGWLTDGSARYPIAVARTQCGGGLLGVRTLYLHKNQTGFPDPATNFGAYCFRESTHSVDAENAVYSTVLHKEPTSATSYQDTLTEEGSATETAAVPDSSESVQLIPTSDTKEEMSTKEGFTVVKTSERPLVKYETSTSRSSLETFFTEPSGTIVTSATALLEASQDSKDTEIPEGSAMYEETAEVQNTTLSEDIPTEKPSEHTLRVLKPSGRSPAAYETSTSRSSSGTLFTMPPRTIVTSASAQLETSQVSKETEISEGSAMYEEVTELQTATLPRDHSEQTEADQQKMDDVLATSKVSVLSQITTILSTGSKEHGAITSDYPVEATKSILLPAPSDIDECHSNPCRNGATCIDSINSFTCLCLPSYGGGLCEQETCDYGWHKFQGHCYKYFAHRRTWDAAERECRLQGAHLTSIVSHEEQLFVNRLGHDYQWIGLNDKMFEHDFRWTDGKAMQYENWRPNQPDSFFSSGEDCVVMIWHENGQWNDAYINHNAIFKCKLIPPVVKNARTFGKMRSRYEINSLVRYHCKHGFIQRHIPTIRCKGDGRWDEPKISCVALLRTVNSPA</sequence>
<dbReference type="PROSITE" id="PS00010">
    <property type="entry name" value="ASX_HYDROXYL"/>
    <property type="match status" value="1"/>
</dbReference>
<keyword evidence="3" id="KW-0964">Secreted</keyword>
<dbReference type="GO" id="GO:0033165">
    <property type="term" value="C:interphotoreceptor matrix"/>
    <property type="evidence" value="ECO:0007669"/>
    <property type="project" value="UniProtKB-SubCell"/>
</dbReference>
<evidence type="ECO:0000259" key="27">
    <source>
        <dbReference type="PROSITE" id="PS50041"/>
    </source>
</evidence>
<keyword evidence="14" id="KW-0966">Cell projection</keyword>
<feature type="domain" description="Link" evidence="30">
    <location>
        <begin position="239"/>
        <end position="338"/>
    </location>
</feature>
<dbReference type="GO" id="GO:0007155">
    <property type="term" value="P:cell adhesion"/>
    <property type="evidence" value="ECO:0007669"/>
    <property type="project" value="InterPro"/>
</dbReference>
<dbReference type="CDD" id="cd03517">
    <property type="entry name" value="Link_domain_CSPGs_modules_1_3"/>
    <property type="match status" value="1"/>
</dbReference>
<dbReference type="SMART" id="SM00181">
    <property type="entry name" value="EGF"/>
    <property type="match status" value="1"/>
</dbReference>
<dbReference type="InterPro" id="IPR000436">
    <property type="entry name" value="Sushi_SCR_CCP_dom"/>
</dbReference>
<evidence type="ECO:0000256" key="7">
    <source>
        <dbReference type="ARBA" id="ARBA00022729"/>
    </source>
</evidence>
<dbReference type="GeneTree" id="ENSGT00940000156102"/>
<dbReference type="SMART" id="SM00032">
    <property type="entry name" value="CCP"/>
    <property type="match status" value="1"/>
</dbReference>
<dbReference type="PROSITE" id="PS50835">
    <property type="entry name" value="IG_LIKE"/>
    <property type="match status" value="1"/>
</dbReference>
<evidence type="ECO:0000259" key="30">
    <source>
        <dbReference type="PROSITE" id="PS50963"/>
    </source>
</evidence>
<dbReference type="FunFam" id="3.10.100.10:FF:000011">
    <property type="entry name" value="Aggrecan core protein"/>
    <property type="match status" value="1"/>
</dbReference>
<dbReference type="Proteomes" id="UP000694620">
    <property type="component" value="Chromosome 7"/>
</dbReference>
<evidence type="ECO:0000256" key="5">
    <source>
        <dbReference type="ARBA" id="ARBA00022536"/>
    </source>
</evidence>
<evidence type="ECO:0000256" key="9">
    <source>
        <dbReference type="ARBA" id="ARBA00022737"/>
    </source>
</evidence>
<dbReference type="GO" id="GO:0010001">
    <property type="term" value="P:glial cell differentiation"/>
    <property type="evidence" value="ECO:0007669"/>
    <property type="project" value="TreeGrafter"/>
</dbReference>
<dbReference type="CDD" id="cd03520">
    <property type="entry name" value="Link_domain_CSPGs_modules_2_4"/>
    <property type="match status" value="1"/>
</dbReference>
<dbReference type="CDD" id="cd00033">
    <property type="entry name" value="CCP"/>
    <property type="match status" value="1"/>
</dbReference>
<keyword evidence="15" id="KW-0373">Hyaluronic acid</keyword>
<evidence type="ECO:0000256" key="25">
    <source>
        <dbReference type="SAM" id="MobiDB-lite"/>
    </source>
</evidence>
<dbReference type="GO" id="GO:0005615">
    <property type="term" value="C:extracellular space"/>
    <property type="evidence" value="ECO:0007669"/>
    <property type="project" value="TreeGrafter"/>
</dbReference>